<gene>
    <name evidence="7" type="ORF">ETAA1_58840</name>
</gene>
<dbReference type="InterPro" id="IPR013325">
    <property type="entry name" value="RNA_pol_sigma_r2"/>
</dbReference>
<sequence length="192" mass="20971">MPTDPITVWLGRLQAGESSAAGALWQTYFHRLVGLARQRLGAAPRRAADEEDVALSAFDSFCRNAEAGRFPDLADRDSLWRLLAAFTFRKAAHHVRDAGRKKRGGGADAGGDIEAVLGREPDPALAAEMTEECERLLAALGDQDLRRVAVLRMDGYSVDEVAERVGCAPRSVKRKLQLIRGIWEWEAGDGTA</sequence>
<reference evidence="7 8" key="1">
    <citation type="submission" date="2019-02" db="EMBL/GenBank/DDBJ databases">
        <title>Deep-cultivation of Planctomycetes and their phenomic and genomic characterization uncovers novel biology.</title>
        <authorList>
            <person name="Wiegand S."/>
            <person name="Jogler M."/>
            <person name="Boedeker C."/>
            <person name="Pinto D."/>
            <person name="Vollmers J."/>
            <person name="Rivas-Marin E."/>
            <person name="Kohn T."/>
            <person name="Peeters S.H."/>
            <person name="Heuer A."/>
            <person name="Rast P."/>
            <person name="Oberbeckmann S."/>
            <person name="Bunk B."/>
            <person name="Jeske O."/>
            <person name="Meyerdierks A."/>
            <person name="Storesund J.E."/>
            <person name="Kallscheuer N."/>
            <person name="Luecker S."/>
            <person name="Lage O.M."/>
            <person name="Pohl T."/>
            <person name="Merkel B.J."/>
            <person name="Hornburger P."/>
            <person name="Mueller R.-W."/>
            <person name="Bruemmer F."/>
            <person name="Labrenz M."/>
            <person name="Spormann A.M."/>
            <person name="Op den Camp H."/>
            <person name="Overmann J."/>
            <person name="Amann R."/>
            <person name="Jetten M.S.M."/>
            <person name="Mascher T."/>
            <person name="Medema M.H."/>
            <person name="Devos D.P."/>
            <person name="Kaster A.-K."/>
            <person name="Ovreas L."/>
            <person name="Rohde M."/>
            <person name="Galperin M.Y."/>
            <person name="Jogler C."/>
        </authorList>
    </citation>
    <scope>NUCLEOTIDE SEQUENCE [LARGE SCALE GENOMIC DNA]</scope>
    <source>
        <strain evidence="7 8">ETA_A1</strain>
    </source>
</reference>
<dbReference type="EMBL" id="CP036273">
    <property type="protein sequence ID" value="QDU23874.1"/>
    <property type="molecule type" value="Genomic_DNA"/>
</dbReference>
<dbReference type="InterPro" id="IPR036388">
    <property type="entry name" value="WH-like_DNA-bd_sf"/>
</dbReference>
<dbReference type="Gene3D" id="1.10.10.10">
    <property type="entry name" value="Winged helix-like DNA-binding domain superfamily/Winged helix DNA-binding domain"/>
    <property type="match status" value="1"/>
</dbReference>
<dbReference type="OrthoDB" id="291381at2"/>
<feature type="domain" description="RNA polymerase sigma-70 ECF-like HTH" evidence="6">
    <location>
        <begin position="6"/>
        <end position="183"/>
    </location>
</feature>
<keyword evidence="8" id="KW-1185">Reference proteome</keyword>
<evidence type="ECO:0000256" key="4">
    <source>
        <dbReference type="ARBA" id="ARBA00023125"/>
    </source>
</evidence>
<evidence type="ECO:0000313" key="8">
    <source>
        <dbReference type="Proteomes" id="UP000319576"/>
    </source>
</evidence>
<evidence type="ECO:0000256" key="3">
    <source>
        <dbReference type="ARBA" id="ARBA00023082"/>
    </source>
</evidence>
<keyword evidence="4" id="KW-0238">DNA-binding</keyword>
<keyword evidence="5" id="KW-0804">Transcription</keyword>
<dbReference type="InterPro" id="IPR013324">
    <property type="entry name" value="RNA_pol_sigma_r3/r4-like"/>
</dbReference>
<dbReference type="Pfam" id="PF07638">
    <property type="entry name" value="Sigma70_ECF"/>
    <property type="match status" value="1"/>
</dbReference>
<dbReference type="Gene3D" id="1.10.1740.10">
    <property type="match status" value="1"/>
</dbReference>
<dbReference type="GO" id="GO:0006352">
    <property type="term" value="P:DNA-templated transcription initiation"/>
    <property type="evidence" value="ECO:0007669"/>
    <property type="project" value="InterPro"/>
</dbReference>
<accession>A0A517Y2C2</accession>
<evidence type="ECO:0000256" key="2">
    <source>
        <dbReference type="ARBA" id="ARBA00023015"/>
    </source>
</evidence>
<protein>
    <submittedName>
        <fullName evidence="7">RNA polymerase sigma factor SigD</fullName>
    </submittedName>
</protein>
<dbReference type="PANTHER" id="PTHR43133:SF8">
    <property type="entry name" value="RNA POLYMERASE SIGMA FACTOR HI_1459-RELATED"/>
    <property type="match status" value="1"/>
</dbReference>
<evidence type="ECO:0000259" key="6">
    <source>
        <dbReference type="Pfam" id="PF07638"/>
    </source>
</evidence>
<evidence type="ECO:0000313" key="7">
    <source>
        <dbReference type="EMBL" id="QDU23874.1"/>
    </source>
</evidence>
<keyword evidence="2" id="KW-0805">Transcription regulation</keyword>
<dbReference type="GO" id="GO:0003677">
    <property type="term" value="F:DNA binding"/>
    <property type="evidence" value="ECO:0007669"/>
    <property type="project" value="UniProtKB-KW"/>
</dbReference>
<evidence type="ECO:0000256" key="5">
    <source>
        <dbReference type="ARBA" id="ARBA00023163"/>
    </source>
</evidence>
<dbReference type="GO" id="GO:0016987">
    <property type="term" value="F:sigma factor activity"/>
    <property type="evidence" value="ECO:0007669"/>
    <property type="project" value="UniProtKB-KW"/>
</dbReference>
<dbReference type="InterPro" id="IPR053812">
    <property type="entry name" value="HTH_Sigma70_ECF-like"/>
</dbReference>
<dbReference type="PANTHER" id="PTHR43133">
    <property type="entry name" value="RNA POLYMERASE ECF-TYPE SIGMA FACTO"/>
    <property type="match status" value="1"/>
</dbReference>
<name>A0A517Y2C2_9BACT</name>
<comment type="similarity">
    <text evidence="1">Belongs to the sigma-70 factor family. ECF subfamily.</text>
</comment>
<dbReference type="KEGG" id="uli:ETAA1_58840"/>
<evidence type="ECO:0000256" key="1">
    <source>
        <dbReference type="ARBA" id="ARBA00010641"/>
    </source>
</evidence>
<dbReference type="Proteomes" id="UP000319576">
    <property type="component" value="Chromosome"/>
</dbReference>
<dbReference type="RefSeq" id="WP_145244086.1">
    <property type="nucleotide sequence ID" value="NZ_CP036273.1"/>
</dbReference>
<proteinExistence type="inferred from homology"/>
<dbReference type="InterPro" id="IPR039425">
    <property type="entry name" value="RNA_pol_sigma-70-like"/>
</dbReference>
<keyword evidence="3" id="KW-0731">Sigma factor</keyword>
<dbReference type="SUPFAM" id="SSF88659">
    <property type="entry name" value="Sigma3 and sigma4 domains of RNA polymerase sigma factors"/>
    <property type="match status" value="1"/>
</dbReference>
<organism evidence="7 8">
    <name type="scientific">Urbifossiella limnaea</name>
    <dbReference type="NCBI Taxonomy" id="2528023"/>
    <lineage>
        <taxon>Bacteria</taxon>
        <taxon>Pseudomonadati</taxon>
        <taxon>Planctomycetota</taxon>
        <taxon>Planctomycetia</taxon>
        <taxon>Gemmatales</taxon>
        <taxon>Gemmataceae</taxon>
        <taxon>Urbifossiella</taxon>
    </lineage>
</organism>
<dbReference type="SUPFAM" id="SSF88946">
    <property type="entry name" value="Sigma2 domain of RNA polymerase sigma factors"/>
    <property type="match status" value="1"/>
</dbReference>
<dbReference type="AlphaFoldDB" id="A0A517Y2C2"/>